<dbReference type="PROSITE" id="PS50082">
    <property type="entry name" value="WD_REPEATS_2"/>
    <property type="match status" value="3"/>
</dbReference>
<dbReference type="PANTHER" id="PTHR19849:SF0">
    <property type="entry name" value="PHOSPHOLIPASE A-2-ACTIVATING PROTEIN"/>
    <property type="match status" value="1"/>
</dbReference>
<dbReference type="PANTHER" id="PTHR19849">
    <property type="entry name" value="PHOSPHOLIPASE A-2-ACTIVATING PROTEIN"/>
    <property type="match status" value="1"/>
</dbReference>
<protein>
    <recommendedName>
        <fullName evidence="5">PFU domain-containing protein</fullName>
    </recommendedName>
</protein>
<dbReference type="GO" id="GO:0010992">
    <property type="term" value="P:ubiquitin recycling"/>
    <property type="evidence" value="ECO:0007669"/>
    <property type="project" value="TreeGrafter"/>
</dbReference>
<dbReference type="Pfam" id="PF00400">
    <property type="entry name" value="WD40"/>
    <property type="match status" value="6"/>
</dbReference>
<accession>A0AAD5T0E6</accession>
<dbReference type="Gene3D" id="3.10.20.870">
    <property type="entry name" value="PFU (PLAA family ubiquitin binding), C-terminal domain"/>
    <property type="match status" value="1"/>
</dbReference>
<dbReference type="AlphaFoldDB" id="A0AAD5T0E6"/>
<comment type="caution">
    <text evidence="6">The sequence shown here is derived from an EMBL/GenBank/DDBJ whole genome shotgun (WGS) entry which is preliminary data.</text>
</comment>
<feature type="repeat" description="WD" evidence="4">
    <location>
        <begin position="210"/>
        <end position="240"/>
    </location>
</feature>
<keyword evidence="1" id="KW-0963">Cytoplasm</keyword>
<dbReference type="Pfam" id="PF09070">
    <property type="entry name" value="PFU"/>
    <property type="match status" value="1"/>
</dbReference>
<dbReference type="InterPro" id="IPR038122">
    <property type="entry name" value="PFU_sf"/>
</dbReference>
<dbReference type="GO" id="GO:0043161">
    <property type="term" value="P:proteasome-mediated ubiquitin-dependent protein catabolic process"/>
    <property type="evidence" value="ECO:0007669"/>
    <property type="project" value="TreeGrafter"/>
</dbReference>
<dbReference type="SUPFAM" id="SSF50978">
    <property type="entry name" value="WD40 repeat-like"/>
    <property type="match status" value="1"/>
</dbReference>
<gene>
    <name evidence="6" type="ORF">HK100_012016</name>
</gene>
<keyword evidence="3" id="KW-0677">Repeat</keyword>
<dbReference type="Proteomes" id="UP001211907">
    <property type="component" value="Unassembled WGS sequence"/>
</dbReference>
<dbReference type="InterPro" id="IPR011989">
    <property type="entry name" value="ARM-like"/>
</dbReference>
<dbReference type="Gene3D" id="2.130.10.10">
    <property type="entry name" value="YVTN repeat-like/Quinoprotein amine dehydrogenase"/>
    <property type="match status" value="1"/>
</dbReference>
<dbReference type="GO" id="GO:0005634">
    <property type="term" value="C:nucleus"/>
    <property type="evidence" value="ECO:0007669"/>
    <property type="project" value="TreeGrafter"/>
</dbReference>
<feature type="domain" description="PFU" evidence="5">
    <location>
        <begin position="388"/>
        <end position="482"/>
    </location>
</feature>
<dbReference type="GO" id="GO:0005737">
    <property type="term" value="C:cytoplasm"/>
    <property type="evidence" value="ECO:0007669"/>
    <property type="project" value="TreeGrafter"/>
</dbReference>
<feature type="repeat" description="WD" evidence="4">
    <location>
        <begin position="131"/>
        <end position="161"/>
    </location>
</feature>
<dbReference type="PROSITE" id="PS51394">
    <property type="entry name" value="PFU"/>
    <property type="match status" value="1"/>
</dbReference>
<dbReference type="InterPro" id="IPR015155">
    <property type="entry name" value="PFU"/>
</dbReference>
<evidence type="ECO:0000313" key="6">
    <source>
        <dbReference type="EMBL" id="KAJ3122418.1"/>
    </source>
</evidence>
<dbReference type="EMBL" id="JADGJH010000811">
    <property type="protein sequence ID" value="KAJ3122418.1"/>
    <property type="molecule type" value="Genomic_DNA"/>
</dbReference>
<organism evidence="6 7">
    <name type="scientific">Physocladia obscura</name>
    <dbReference type="NCBI Taxonomy" id="109957"/>
    <lineage>
        <taxon>Eukaryota</taxon>
        <taxon>Fungi</taxon>
        <taxon>Fungi incertae sedis</taxon>
        <taxon>Chytridiomycota</taxon>
        <taxon>Chytridiomycota incertae sedis</taxon>
        <taxon>Chytridiomycetes</taxon>
        <taxon>Chytridiales</taxon>
        <taxon>Chytriomycetaceae</taxon>
        <taxon>Physocladia</taxon>
    </lineage>
</organism>
<proteinExistence type="predicted"/>
<dbReference type="Gene3D" id="1.25.10.10">
    <property type="entry name" value="Leucine-rich Repeat Variant"/>
    <property type="match status" value="1"/>
</dbReference>
<reference evidence="6" key="1">
    <citation type="submission" date="2020-05" db="EMBL/GenBank/DDBJ databases">
        <title>Phylogenomic resolution of chytrid fungi.</title>
        <authorList>
            <person name="Stajich J.E."/>
            <person name="Amses K."/>
            <person name="Simmons R."/>
            <person name="Seto K."/>
            <person name="Myers J."/>
            <person name="Bonds A."/>
            <person name="Quandt C.A."/>
            <person name="Barry K."/>
            <person name="Liu P."/>
            <person name="Grigoriev I."/>
            <person name="Longcore J.E."/>
            <person name="James T.Y."/>
        </authorList>
    </citation>
    <scope>NUCLEOTIDE SEQUENCE</scope>
    <source>
        <strain evidence="6">JEL0513</strain>
    </source>
</reference>
<keyword evidence="2 4" id="KW-0853">WD repeat</keyword>
<dbReference type="GO" id="GO:0043130">
    <property type="term" value="F:ubiquitin binding"/>
    <property type="evidence" value="ECO:0007669"/>
    <property type="project" value="TreeGrafter"/>
</dbReference>
<evidence type="ECO:0000256" key="4">
    <source>
        <dbReference type="PROSITE-ProRule" id="PRU00221"/>
    </source>
</evidence>
<dbReference type="InterPro" id="IPR001680">
    <property type="entry name" value="WD40_rpt"/>
</dbReference>
<evidence type="ECO:0000313" key="7">
    <source>
        <dbReference type="Proteomes" id="UP001211907"/>
    </source>
</evidence>
<feature type="repeat" description="WD" evidence="4">
    <location>
        <begin position="250"/>
        <end position="281"/>
    </location>
</feature>
<keyword evidence="7" id="KW-1185">Reference proteome</keyword>
<evidence type="ECO:0000256" key="3">
    <source>
        <dbReference type="ARBA" id="ARBA00022737"/>
    </source>
</evidence>
<dbReference type="SMART" id="SM00320">
    <property type="entry name" value="WD40"/>
    <property type="match status" value="7"/>
</dbReference>
<evidence type="ECO:0000259" key="5">
    <source>
        <dbReference type="PROSITE" id="PS51394"/>
    </source>
</evidence>
<dbReference type="CDD" id="cd00200">
    <property type="entry name" value="WD40"/>
    <property type="match status" value="1"/>
</dbReference>
<name>A0AAD5T0E6_9FUNG</name>
<evidence type="ECO:0000256" key="1">
    <source>
        <dbReference type="ARBA" id="ARBA00022490"/>
    </source>
</evidence>
<dbReference type="PROSITE" id="PS50294">
    <property type="entry name" value="WD_REPEATS_REGION"/>
    <property type="match status" value="1"/>
</dbReference>
<dbReference type="InterPro" id="IPR015943">
    <property type="entry name" value="WD40/YVTN_repeat-like_dom_sf"/>
</dbReference>
<evidence type="ECO:0000256" key="2">
    <source>
        <dbReference type="ARBA" id="ARBA00022574"/>
    </source>
</evidence>
<dbReference type="InterPro" id="IPR036322">
    <property type="entry name" value="WD40_repeat_dom_sf"/>
</dbReference>
<sequence>MTEEVEGKRKQYRLRAQLSGHSQDVRGVAALGESGGIVSVSRDTKVLQWIPVYSHEIQSQSPLNTLSHEHESSQFLLYSTRLGHSHFVSAVVFVPPTPEFPQGLIASGSADKTILVFDAASPADAEPIFMLVGHSDNVCALAFDASGVLISGSWDRTAKVWRNWECAFTLTGHSQAVWAVLSAGDFGYLTGSADKLIKLWSSDGKFIRNFTGHTDAVRALAPLESVGFLSASNDSTIRVWGFAGDCLAELSSHSSFVYGLTPLPELAGFASCGEDRTVRVWIPDGHEYKCVQTIQHPCTSVWCVAALYNGDIVSGGSDAVVRVFTTREDRFASVEDTKVFDDEVAKQQIPSNQIGDVDKTKLPGLEALQQEGKLNQVIMVRNGDLVEAHQYTADRWVKIGEVVDAVGGGRKQIYAGREYDYVFDIDIGAGQNLKLPYNNDENPYVTAQRFIDTHELPQDFLEQIANFIISNAKPATLGNELDPNFVDPYTGAGRYIPGSAPSATTAKPAVAVPNLFPGIYSTFGLINCRGVKNKIGQLNSDSHKVGGSALSSDELSAVNALLDLIQGGKDKVAKSFDQRYWAAIGKIAFEWPEAVRFPGL</sequence>